<dbReference type="InterPro" id="IPR011034">
    <property type="entry name" value="Formyl_transferase-like_C_sf"/>
</dbReference>
<dbReference type="PANTHER" id="PTHR11138:SF5">
    <property type="entry name" value="METHIONYL-TRNA FORMYLTRANSFERASE, MITOCHONDRIAL"/>
    <property type="match status" value="1"/>
</dbReference>
<reference evidence="3" key="1">
    <citation type="submission" date="2017-09" db="EMBL/GenBank/DDBJ databases">
        <title>Depth-based differentiation of microbial function through sediment-hosted aquifers and enrichment of novel symbionts in the deep terrestrial subsurface.</title>
        <authorList>
            <person name="Probst A.J."/>
            <person name="Ladd B."/>
            <person name="Jarett J.K."/>
            <person name="Geller-Mcgrath D.E."/>
            <person name="Sieber C.M.K."/>
            <person name="Emerson J.B."/>
            <person name="Anantharaman K."/>
            <person name="Thomas B.C."/>
            <person name="Malmstrom R."/>
            <person name="Stieglmeier M."/>
            <person name="Klingl A."/>
            <person name="Woyke T."/>
            <person name="Ryan C.M."/>
            <person name="Banfield J.F."/>
        </authorList>
    </citation>
    <scope>NUCLEOTIDE SEQUENCE [LARGE SCALE GENOMIC DNA]</scope>
</reference>
<organism evidence="2 3">
    <name type="scientific">Candidatus Berkelbacteria bacterium CG10_big_fil_rev_8_21_14_0_10_41_12</name>
    <dbReference type="NCBI Taxonomy" id="1974513"/>
    <lineage>
        <taxon>Bacteria</taxon>
        <taxon>Candidatus Berkelbacteria</taxon>
    </lineage>
</organism>
<evidence type="ECO:0000313" key="2">
    <source>
        <dbReference type="EMBL" id="PIT97650.1"/>
    </source>
</evidence>
<dbReference type="GO" id="GO:0004479">
    <property type="term" value="F:methionyl-tRNA formyltransferase activity"/>
    <property type="evidence" value="ECO:0007669"/>
    <property type="project" value="TreeGrafter"/>
</dbReference>
<evidence type="ECO:0000313" key="3">
    <source>
        <dbReference type="Proteomes" id="UP000228596"/>
    </source>
</evidence>
<comment type="caution">
    <text evidence="2">The sequence shown here is derived from an EMBL/GenBank/DDBJ whole genome shotgun (WGS) entry which is preliminary data.</text>
</comment>
<accession>A0A2M6WXY5</accession>
<dbReference type="SUPFAM" id="SSF53328">
    <property type="entry name" value="Formyltransferase"/>
    <property type="match status" value="1"/>
</dbReference>
<dbReference type="Gene3D" id="3.40.50.12230">
    <property type="match status" value="1"/>
</dbReference>
<name>A0A2M6WXY5_9BACT</name>
<dbReference type="InterPro" id="IPR036477">
    <property type="entry name" value="Formyl_transf_N_sf"/>
</dbReference>
<dbReference type="Proteomes" id="UP000228596">
    <property type="component" value="Unassembled WGS sequence"/>
</dbReference>
<sequence>MIIFTNNPLSSLLMDNIQAKKILLVINKPEKSGFFSKYARSEGITVESWSKYLKKPNTDNELAVVFSFSYVIPSKIIKLFNGKLLNIHPSILPKFRGPSPLQSSILTGGKIGYSIIKVNEKIDCGEIVIQKNISNKNNTYEKLLKKILLSAAKEINKLNKITKIKSTKQDNSKATYCQKIRSSDLKITDSDNPESAMRKILCYFPKEKAYFLIQDKKFIIWQAKKSSKKLIVEKIQPEGKKPMSTQDFRNGYPKLLTKFPDFVRIH</sequence>
<dbReference type="SUPFAM" id="SSF50486">
    <property type="entry name" value="FMT C-terminal domain-like"/>
    <property type="match status" value="1"/>
</dbReference>
<gene>
    <name evidence="2" type="ORF">COT77_00260</name>
</gene>
<dbReference type="EMBL" id="PEZV01000002">
    <property type="protein sequence ID" value="PIT97650.1"/>
    <property type="molecule type" value="Genomic_DNA"/>
</dbReference>
<feature type="domain" description="Formyl transferase N-terminal" evidence="1">
    <location>
        <begin position="59"/>
        <end position="146"/>
    </location>
</feature>
<evidence type="ECO:0000259" key="1">
    <source>
        <dbReference type="Pfam" id="PF00551"/>
    </source>
</evidence>
<dbReference type="Pfam" id="PF00551">
    <property type="entry name" value="Formyl_trans_N"/>
    <property type="match status" value="1"/>
</dbReference>
<proteinExistence type="predicted"/>
<dbReference type="PANTHER" id="PTHR11138">
    <property type="entry name" value="METHIONYL-TRNA FORMYLTRANSFERASE"/>
    <property type="match status" value="1"/>
</dbReference>
<dbReference type="AlphaFoldDB" id="A0A2M6WXY5"/>
<dbReference type="InterPro" id="IPR002376">
    <property type="entry name" value="Formyl_transf_N"/>
</dbReference>
<protein>
    <recommendedName>
        <fullName evidence="1">Formyl transferase N-terminal domain-containing protein</fullName>
    </recommendedName>
</protein>